<keyword evidence="4" id="KW-1185">Reference proteome</keyword>
<dbReference type="RefSeq" id="WP_385876280.1">
    <property type="nucleotide sequence ID" value="NZ_JBHLXE010000036.1"/>
</dbReference>
<protein>
    <submittedName>
        <fullName evidence="3">IS66 family transposase</fullName>
    </submittedName>
</protein>
<dbReference type="PANTHER" id="PTHR33678">
    <property type="entry name" value="BLL1576 PROTEIN"/>
    <property type="match status" value="1"/>
</dbReference>
<evidence type="ECO:0000313" key="4">
    <source>
        <dbReference type="Proteomes" id="UP001589758"/>
    </source>
</evidence>
<dbReference type="Proteomes" id="UP001589758">
    <property type="component" value="Unassembled WGS sequence"/>
</dbReference>
<dbReference type="Pfam" id="PF13817">
    <property type="entry name" value="DDE_Tnp_IS66_C"/>
    <property type="match status" value="1"/>
</dbReference>
<evidence type="ECO:0000313" key="3">
    <source>
        <dbReference type="EMBL" id="MFC0179184.1"/>
    </source>
</evidence>
<dbReference type="InterPro" id="IPR039552">
    <property type="entry name" value="IS66_C"/>
</dbReference>
<proteinExistence type="predicted"/>
<dbReference type="InterPro" id="IPR004291">
    <property type="entry name" value="Transposase_IS66_central"/>
</dbReference>
<dbReference type="NCBIfam" id="NF033517">
    <property type="entry name" value="transpos_IS66"/>
    <property type="match status" value="1"/>
</dbReference>
<feature type="domain" description="Transposase IS66 C-terminal" evidence="2">
    <location>
        <begin position="298"/>
        <end position="334"/>
    </location>
</feature>
<gene>
    <name evidence="3" type="ORF">ACFFIT_03565</name>
</gene>
<dbReference type="EMBL" id="JBHLXE010000036">
    <property type="protein sequence ID" value="MFC0179184.1"/>
    <property type="molecule type" value="Genomic_DNA"/>
</dbReference>
<reference evidence="3 4" key="1">
    <citation type="submission" date="2024-09" db="EMBL/GenBank/DDBJ databases">
        <authorList>
            <person name="Sun Q."/>
            <person name="Mori K."/>
        </authorList>
    </citation>
    <scope>NUCLEOTIDE SEQUENCE [LARGE SCALE GENOMIC DNA]</scope>
    <source>
        <strain evidence="3 4">CCM 8545</strain>
    </source>
</reference>
<feature type="domain" description="Transposase IS66 central" evidence="1">
    <location>
        <begin position="8"/>
        <end position="291"/>
    </location>
</feature>
<name>A0ABV6C887_9GAMM</name>
<comment type="caution">
    <text evidence="3">The sequence shown here is derived from an EMBL/GenBank/DDBJ whole genome shotgun (WGS) entry which is preliminary data.</text>
</comment>
<dbReference type="InterPro" id="IPR052344">
    <property type="entry name" value="Transposase-related"/>
</dbReference>
<sequence>MPAEIIDKGIPTDSLLTHIITNKFIYHMPLYRLQQQFKSMGVDIPMSKLCDWVAATAQALKPLADKLKQHLLKESVIHADETPLKILDTRHKKNVTNGYVWAYASSFHSENKIIYYQCAKNRSGQHVIDMLAHYTGTLVVDDYSGYKALFNNKPIEEAGCMTHVRRKFVELVKLAPNSTAQYFIDEIAILYHIEARFKHYPAVKRKRARQWLSKPIMVRLKTWLDEKLGTILPSTPLAKAIGHALKRWPALKVYLNDGHVPIDNNHIERNIRGIAIGRKNWLFAGSFAAGENMMSIISLLATARANGLNPEQWLRETLAKLPSCLNREINELLPFKPIEIA</sequence>
<accession>A0ABV6C887</accession>
<evidence type="ECO:0000259" key="2">
    <source>
        <dbReference type="Pfam" id="PF13817"/>
    </source>
</evidence>
<evidence type="ECO:0000259" key="1">
    <source>
        <dbReference type="Pfam" id="PF03050"/>
    </source>
</evidence>
<dbReference type="Pfam" id="PF03050">
    <property type="entry name" value="DDE_Tnp_IS66"/>
    <property type="match status" value="1"/>
</dbReference>
<organism evidence="3 4">
    <name type="scientific">Thorsellia kenyensis</name>
    <dbReference type="NCBI Taxonomy" id="1549888"/>
    <lineage>
        <taxon>Bacteria</taxon>
        <taxon>Pseudomonadati</taxon>
        <taxon>Pseudomonadota</taxon>
        <taxon>Gammaproteobacteria</taxon>
        <taxon>Enterobacterales</taxon>
        <taxon>Thorselliaceae</taxon>
        <taxon>Thorsellia</taxon>
    </lineage>
</organism>
<dbReference type="PANTHER" id="PTHR33678:SF1">
    <property type="entry name" value="BLL1576 PROTEIN"/>
    <property type="match status" value="1"/>
</dbReference>